<dbReference type="AlphaFoldDB" id="A0A9P3YTE8"/>
<protein>
    <submittedName>
        <fullName evidence="1">Uncharacterized protein</fullName>
    </submittedName>
</protein>
<organism evidence="1 2">
    <name type="scientific">Clostridioides difficile</name>
    <name type="common">Peptoclostridium difficile</name>
    <dbReference type="NCBI Taxonomy" id="1496"/>
    <lineage>
        <taxon>Bacteria</taxon>
        <taxon>Bacillati</taxon>
        <taxon>Bacillota</taxon>
        <taxon>Clostridia</taxon>
        <taxon>Peptostreptococcales</taxon>
        <taxon>Peptostreptococcaceae</taxon>
        <taxon>Clostridioides</taxon>
    </lineage>
</organism>
<reference evidence="1" key="2">
    <citation type="submission" date="2021-06" db="EMBL/GenBank/DDBJ databases">
        <authorList>
            <consortium name="NCBI Pathogen Detection Project"/>
        </authorList>
    </citation>
    <scope>NUCLEOTIDE SEQUENCE</scope>
    <source>
        <strain evidence="1">Clostridioides</strain>
    </source>
</reference>
<dbReference type="Proteomes" id="UP000879542">
    <property type="component" value="Unassembled WGS sequence"/>
</dbReference>
<comment type="caution">
    <text evidence="1">The sequence shown here is derived from an EMBL/GenBank/DDBJ whole genome shotgun (WGS) entry which is preliminary data.</text>
</comment>
<reference evidence="1" key="1">
    <citation type="journal article" date="2018" name="Genome Biol.">
        <title>SKESA: strategic k-mer extension for scrupulous assemblies.</title>
        <authorList>
            <person name="Souvorov A."/>
            <person name="Agarwala R."/>
            <person name="Lipman D.J."/>
        </authorList>
    </citation>
    <scope>NUCLEOTIDE SEQUENCE</scope>
    <source>
        <strain evidence="1">Clostridioides</strain>
    </source>
</reference>
<sequence length="85" mass="9835">MVKIKDKYEIKDSIYFDYSKKRPIEECVGEMYRKVGLFLVDIADKLALDTIEGSSLKPITIKIQIDEDGIATIEKETKYLVMEVE</sequence>
<name>A0A9P3YTE8_CLODI</name>
<proteinExistence type="predicted"/>
<evidence type="ECO:0000313" key="2">
    <source>
        <dbReference type="Proteomes" id="UP000879542"/>
    </source>
</evidence>
<accession>A0A9P3YTE8</accession>
<dbReference type="EMBL" id="DAEQIJ010000034">
    <property type="protein sequence ID" value="HBH2622041.1"/>
    <property type="molecule type" value="Genomic_DNA"/>
</dbReference>
<gene>
    <name evidence="1" type="ORF">KRQ00_003863</name>
</gene>
<dbReference type="RefSeq" id="WP_021362036.1">
    <property type="nucleotide sequence ID" value="NZ_BIQX01000004.1"/>
</dbReference>
<evidence type="ECO:0000313" key="1">
    <source>
        <dbReference type="EMBL" id="HBH2622041.1"/>
    </source>
</evidence>